<organism evidence="15 16">
    <name type="scientific">Heliomicrobium undosum</name>
    <dbReference type="NCBI Taxonomy" id="121734"/>
    <lineage>
        <taxon>Bacteria</taxon>
        <taxon>Bacillati</taxon>
        <taxon>Bacillota</taxon>
        <taxon>Clostridia</taxon>
        <taxon>Eubacteriales</taxon>
        <taxon>Heliobacteriaceae</taxon>
        <taxon>Heliomicrobium</taxon>
    </lineage>
</organism>
<dbReference type="GO" id="GO:0000774">
    <property type="term" value="F:adenyl-nucleotide exchange factor activity"/>
    <property type="evidence" value="ECO:0007669"/>
    <property type="project" value="InterPro"/>
</dbReference>
<dbReference type="Gene3D" id="2.30.22.10">
    <property type="entry name" value="Head domain of nucleotide exchange factor GrpE"/>
    <property type="match status" value="1"/>
</dbReference>
<dbReference type="CDD" id="cd00446">
    <property type="entry name" value="GrpE"/>
    <property type="match status" value="1"/>
</dbReference>
<evidence type="ECO:0000256" key="9">
    <source>
        <dbReference type="ARBA" id="ARBA00076414"/>
    </source>
</evidence>
<feature type="compositionally biased region" description="Basic and acidic residues" evidence="14">
    <location>
        <begin position="1"/>
        <end position="13"/>
    </location>
</feature>
<evidence type="ECO:0000256" key="3">
    <source>
        <dbReference type="ARBA" id="ARBA00011738"/>
    </source>
</evidence>
<comment type="similarity">
    <text evidence="2 10 12">Belongs to the GrpE family.</text>
</comment>
<protein>
    <recommendedName>
        <fullName evidence="8 10">Protein GrpE</fullName>
    </recommendedName>
    <alternativeName>
        <fullName evidence="9 10">HSP-70 cofactor</fullName>
    </alternativeName>
</protein>
<evidence type="ECO:0000256" key="10">
    <source>
        <dbReference type="HAMAP-Rule" id="MF_01151"/>
    </source>
</evidence>
<evidence type="ECO:0000256" key="6">
    <source>
        <dbReference type="ARBA" id="ARBA00023186"/>
    </source>
</evidence>
<evidence type="ECO:0000256" key="5">
    <source>
        <dbReference type="ARBA" id="ARBA00023016"/>
    </source>
</evidence>
<dbReference type="GO" id="GO:0051082">
    <property type="term" value="F:unfolded protein binding"/>
    <property type="evidence" value="ECO:0007669"/>
    <property type="project" value="TreeGrafter"/>
</dbReference>
<sequence>MTIEERESKKSEISEMTGTEAAGMTGEAAMYEEAVTVNPSTGGEGDTATLTDEDQAAHAAEELGRFLSEVAKTKEELDKAKQDLQDWENRYLRLQADFDNFRRRTRQEKEELGTYANEGLVKKLLPVLDNFQRALGAMAKAGAADNLLSGVAMIERQFSDILTKEGLQPLEAVGKEFDPQSHEAVLFGEADEVYPDGIVMEEMQKGYLFKSKVIRPAMVKVAKGG</sequence>
<dbReference type="RefSeq" id="WP_161254970.1">
    <property type="nucleotide sequence ID" value="NZ_WXEY01000002.1"/>
</dbReference>
<dbReference type="InterPro" id="IPR013805">
    <property type="entry name" value="GrpE_CC"/>
</dbReference>
<keyword evidence="13" id="KW-0175">Coiled coil</keyword>
<comment type="function">
    <text evidence="7 10 11">Participates actively in the response to hyperosmotic and heat shock by preventing the aggregation of stress-denatured proteins, in association with DnaK and GrpE. It is the nucleotide exchange factor for DnaK and may function as a thermosensor. Unfolded proteins bind initially to DnaJ; upon interaction with the DnaJ-bound protein, DnaK hydrolyzes its bound ATP, resulting in the formation of a stable complex. GrpE releases ADP from DnaK; ATP binding to DnaK triggers the release of the substrate protein, thus completing the reaction cycle. Several rounds of ATP-dependent interactions between DnaJ, DnaK and GrpE are required for fully efficient folding.</text>
</comment>
<keyword evidence="16" id="KW-1185">Reference proteome</keyword>
<comment type="subcellular location">
    <subcellularLocation>
        <location evidence="1 10">Cytoplasm</location>
    </subcellularLocation>
</comment>
<dbReference type="GO" id="GO:0006457">
    <property type="term" value="P:protein folding"/>
    <property type="evidence" value="ECO:0007669"/>
    <property type="project" value="InterPro"/>
</dbReference>
<accession>A0A845L2R0</accession>
<dbReference type="PROSITE" id="PS01071">
    <property type="entry name" value="GRPE"/>
    <property type="match status" value="1"/>
</dbReference>
<evidence type="ECO:0000313" key="15">
    <source>
        <dbReference type="EMBL" id="MZP28810.1"/>
    </source>
</evidence>
<evidence type="ECO:0000256" key="4">
    <source>
        <dbReference type="ARBA" id="ARBA00022490"/>
    </source>
</evidence>
<dbReference type="InterPro" id="IPR000740">
    <property type="entry name" value="GrpE"/>
</dbReference>
<proteinExistence type="inferred from homology"/>
<name>A0A845L2R0_9FIRM</name>
<dbReference type="PANTHER" id="PTHR21237">
    <property type="entry name" value="GRPE PROTEIN"/>
    <property type="match status" value="1"/>
</dbReference>
<evidence type="ECO:0000256" key="13">
    <source>
        <dbReference type="SAM" id="Coils"/>
    </source>
</evidence>
<evidence type="ECO:0000256" key="14">
    <source>
        <dbReference type="SAM" id="MobiDB-lite"/>
    </source>
</evidence>
<comment type="caution">
    <text evidence="15">The sequence shown here is derived from an EMBL/GenBank/DDBJ whole genome shotgun (WGS) entry which is preliminary data.</text>
</comment>
<evidence type="ECO:0000256" key="12">
    <source>
        <dbReference type="RuleBase" id="RU004478"/>
    </source>
</evidence>
<evidence type="ECO:0000313" key="16">
    <source>
        <dbReference type="Proteomes" id="UP000463470"/>
    </source>
</evidence>
<dbReference type="InterPro" id="IPR009012">
    <property type="entry name" value="GrpE_head"/>
</dbReference>
<evidence type="ECO:0000256" key="1">
    <source>
        <dbReference type="ARBA" id="ARBA00004496"/>
    </source>
</evidence>
<dbReference type="GO" id="GO:0051087">
    <property type="term" value="F:protein-folding chaperone binding"/>
    <property type="evidence" value="ECO:0007669"/>
    <property type="project" value="InterPro"/>
</dbReference>
<keyword evidence="5 10" id="KW-0346">Stress response</keyword>
<dbReference type="GO" id="GO:0042803">
    <property type="term" value="F:protein homodimerization activity"/>
    <property type="evidence" value="ECO:0007669"/>
    <property type="project" value="InterPro"/>
</dbReference>
<dbReference type="GO" id="GO:0005737">
    <property type="term" value="C:cytoplasm"/>
    <property type="evidence" value="ECO:0007669"/>
    <property type="project" value="UniProtKB-SubCell"/>
</dbReference>
<reference evidence="15 16" key="1">
    <citation type="submission" date="2020-01" db="EMBL/GenBank/DDBJ databases">
        <title>Whole-genome sequence of Heliobacterium undosum DSM 13378.</title>
        <authorList>
            <person name="Kyndt J.A."/>
            <person name="Meyer T.E."/>
        </authorList>
    </citation>
    <scope>NUCLEOTIDE SEQUENCE [LARGE SCALE GENOMIC DNA]</scope>
    <source>
        <strain evidence="15 16">DSM 13378</strain>
    </source>
</reference>
<evidence type="ECO:0000256" key="7">
    <source>
        <dbReference type="ARBA" id="ARBA00053401"/>
    </source>
</evidence>
<dbReference type="NCBIfam" id="NF010738">
    <property type="entry name" value="PRK14140.1"/>
    <property type="match status" value="1"/>
</dbReference>
<dbReference type="SUPFAM" id="SSF58014">
    <property type="entry name" value="Coiled-coil domain of nucleotide exchange factor GrpE"/>
    <property type="match status" value="1"/>
</dbReference>
<evidence type="ECO:0000256" key="11">
    <source>
        <dbReference type="RuleBase" id="RU000639"/>
    </source>
</evidence>
<gene>
    <name evidence="10 15" type="primary">grpE</name>
    <name evidence="15" type="ORF">GTO91_03685</name>
</gene>
<keyword evidence="6 10" id="KW-0143">Chaperone</keyword>
<dbReference type="OrthoDB" id="9812586at2"/>
<dbReference type="PANTHER" id="PTHR21237:SF23">
    <property type="entry name" value="GRPE PROTEIN HOMOLOG, MITOCHONDRIAL"/>
    <property type="match status" value="1"/>
</dbReference>
<dbReference type="EMBL" id="WXEY01000002">
    <property type="protein sequence ID" value="MZP28810.1"/>
    <property type="molecule type" value="Genomic_DNA"/>
</dbReference>
<dbReference type="HAMAP" id="MF_01151">
    <property type="entry name" value="GrpE"/>
    <property type="match status" value="1"/>
</dbReference>
<dbReference type="Gene3D" id="3.90.20.20">
    <property type="match status" value="1"/>
</dbReference>
<evidence type="ECO:0000256" key="8">
    <source>
        <dbReference type="ARBA" id="ARBA00072274"/>
    </source>
</evidence>
<feature type="coiled-coil region" evidence="13">
    <location>
        <begin position="63"/>
        <end position="104"/>
    </location>
</feature>
<dbReference type="Proteomes" id="UP000463470">
    <property type="component" value="Unassembled WGS sequence"/>
</dbReference>
<feature type="region of interest" description="Disordered" evidence="14">
    <location>
        <begin position="1"/>
        <end position="26"/>
    </location>
</feature>
<dbReference type="AlphaFoldDB" id="A0A845L2R0"/>
<feature type="compositionally biased region" description="Low complexity" evidence="14">
    <location>
        <begin position="14"/>
        <end position="26"/>
    </location>
</feature>
<evidence type="ECO:0000256" key="2">
    <source>
        <dbReference type="ARBA" id="ARBA00009054"/>
    </source>
</evidence>
<keyword evidence="4 10" id="KW-0963">Cytoplasm</keyword>
<dbReference type="SUPFAM" id="SSF51064">
    <property type="entry name" value="Head domain of nucleotide exchange factor GrpE"/>
    <property type="match status" value="1"/>
</dbReference>
<dbReference type="Pfam" id="PF01025">
    <property type="entry name" value="GrpE"/>
    <property type="match status" value="1"/>
</dbReference>
<comment type="subunit">
    <text evidence="3 10">Homodimer.</text>
</comment>
<dbReference type="PRINTS" id="PR00773">
    <property type="entry name" value="GRPEPROTEIN"/>
</dbReference>
<dbReference type="FunFam" id="2.30.22.10:FF:000001">
    <property type="entry name" value="Protein GrpE"/>
    <property type="match status" value="1"/>
</dbReference>